<evidence type="ECO:0000256" key="1">
    <source>
        <dbReference type="SAM" id="MobiDB-lite"/>
    </source>
</evidence>
<dbReference type="SMART" id="SM00233">
    <property type="entry name" value="PH"/>
    <property type="match status" value="2"/>
</dbReference>
<feature type="region of interest" description="Disordered" evidence="1">
    <location>
        <begin position="391"/>
        <end position="529"/>
    </location>
</feature>
<dbReference type="OrthoDB" id="2157866at2759"/>
<dbReference type="STRING" id="50429.A0A2B4RTX6"/>
<dbReference type="PANTHER" id="PTHR47644">
    <property type="entry name" value="AGAP008221-PA"/>
    <property type="match status" value="1"/>
</dbReference>
<feature type="compositionally biased region" description="Basic and acidic residues" evidence="1">
    <location>
        <begin position="409"/>
        <end position="420"/>
    </location>
</feature>
<dbReference type="PROSITE" id="PS50003">
    <property type="entry name" value="PH_DOMAIN"/>
    <property type="match status" value="2"/>
</dbReference>
<dbReference type="Proteomes" id="UP000225706">
    <property type="component" value="Unassembled WGS sequence"/>
</dbReference>
<evidence type="ECO:0000313" key="4">
    <source>
        <dbReference type="Proteomes" id="UP000225706"/>
    </source>
</evidence>
<dbReference type="AlphaFoldDB" id="A0A2B4RTX6"/>
<feature type="compositionally biased region" description="Basic and acidic residues" evidence="1">
    <location>
        <begin position="83"/>
        <end position="94"/>
    </location>
</feature>
<feature type="compositionally biased region" description="Basic and acidic residues" evidence="1">
    <location>
        <begin position="15"/>
        <end position="24"/>
    </location>
</feature>
<feature type="compositionally biased region" description="Basic and acidic residues" evidence="1">
    <location>
        <begin position="439"/>
        <end position="454"/>
    </location>
</feature>
<sequence>MADEAREDTAGPMDQEEKPEEKNPQELSSSDEVAADELFDSFMEIANDPELQEEETDALDGVGVGSGSDPPAQKQEESNSTDGGKEDKLDKTSDEGEANASSDPSILGQNDSNRDTDELLTDAQTETNDHNKTENDLEDSLKRALDQEETVESSEVLLPVNSENEQSCLQGGDIEEGDSALSISVGGEVNSHAIPEQDATEVPSEKMATPNLVCDEGKAVDLIGKTDVAQSNPYGINETVRIEESLENSGVGNIVKATESNKNDSVDNASVSSGDAKEVDSESYPKSITADVAKSLSRAMEDLAGLEQQLCTAMTQMKQSNEKKMDEEDNKGGCVELTTLQNVDEGNKERVSGNNLVDEINNDNKGTDVDVAEIQEVEKEKAVSAEQVLPCNEDSQVEDSSVLQTSKPVDGHEEVGKEVESAGEVSNAEELLQGVTGQECKKDLDNASTEKSDSADELDLEVARSGMGKAVPDIEITTDESGISAGTEESSPNSRPGTPAPNEDGIDSDTPSDYGDDEDDNNAFVPDNLGASTNRKSWLLETDRERLSSDSSTVSERDFRESFSKGDIVDGKSTKEDYIRGHLLKMGGSGLTPKNWRKRWFALKRDNCLYYYNKQKDKAPCGAIILSNYSISKAPEINKPYCFKLTKGGARTYYMCAGSDVDMRKWMMAMMDAIKGSSSSSNPFTLSEGSVHNVSIPALSIRDPDCHGYLHKQGQGIKVWRKRYFVLKDGFLYYYSDMSNTVALGVAKLLGYTIQPGEQKEKKYFFKAISTDPSYRTYFFAAESEMDRNRWLSRLEDSIKKGSTAHGEGVKVS</sequence>
<dbReference type="FunFam" id="2.30.29.30:FF:000286">
    <property type="entry name" value="PH-protein kinase domain containing protein"/>
    <property type="match status" value="2"/>
</dbReference>
<comment type="caution">
    <text evidence="3">The sequence shown here is derived from an EMBL/GenBank/DDBJ whole genome shotgun (WGS) entry which is preliminary data.</text>
</comment>
<dbReference type="SUPFAM" id="SSF50729">
    <property type="entry name" value="PH domain-like"/>
    <property type="match status" value="2"/>
</dbReference>
<dbReference type="InterPro" id="IPR001849">
    <property type="entry name" value="PH_domain"/>
</dbReference>
<feature type="compositionally biased region" description="Polar residues" evidence="1">
    <location>
        <begin position="99"/>
        <end position="111"/>
    </location>
</feature>
<reference evidence="4" key="1">
    <citation type="journal article" date="2017" name="bioRxiv">
        <title>Comparative analysis of the genomes of Stylophora pistillata and Acropora digitifera provides evidence for extensive differences between species of corals.</title>
        <authorList>
            <person name="Voolstra C.R."/>
            <person name="Li Y."/>
            <person name="Liew Y.J."/>
            <person name="Baumgarten S."/>
            <person name="Zoccola D."/>
            <person name="Flot J.-F."/>
            <person name="Tambutte S."/>
            <person name="Allemand D."/>
            <person name="Aranda M."/>
        </authorList>
    </citation>
    <scope>NUCLEOTIDE SEQUENCE [LARGE SCALE GENOMIC DNA]</scope>
</reference>
<feature type="domain" description="PH" evidence="2">
    <location>
        <begin position="576"/>
        <end position="675"/>
    </location>
</feature>
<feature type="domain" description="PH" evidence="2">
    <location>
        <begin position="703"/>
        <end position="800"/>
    </location>
</feature>
<feature type="compositionally biased region" description="Basic and acidic residues" evidence="1">
    <location>
        <begin position="127"/>
        <end position="146"/>
    </location>
</feature>
<dbReference type="Pfam" id="PF00169">
    <property type="entry name" value="PH"/>
    <property type="match status" value="2"/>
</dbReference>
<dbReference type="EMBL" id="LSMT01000348">
    <property type="protein sequence ID" value="PFX19682.1"/>
    <property type="molecule type" value="Genomic_DNA"/>
</dbReference>
<gene>
    <name evidence="3" type="primary">PLEKHA5</name>
    <name evidence="3" type="ORF">AWC38_SpisGene15883</name>
</gene>
<accession>A0A2B4RTX6</accession>
<feature type="region of interest" description="Disordered" evidence="1">
    <location>
        <begin position="256"/>
        <end position="285"/>
    </location>
</feature>
<organism evidence="3 4">
    <name type="scientific">Stylophora pistillata</name>
    <name type="common">Smooth cauliflower coral</name>
    <dbReference type="NCBI Taxonomy" id="50429"/>
    <lineage>
        <taxon>Eukaryota</taxon>
        <taxon>Metazoa</taxon>
        <taxon>Cnidaria</taxon>
        <taxon>Anthozoa</taxon>
        <taxon>Hexacorallia</taxon>
        <taxon>Scleractinia</taxon>
        <taxon>Astrocoeniina</taxon>
        <taxon>Pocilloporidae</taxon>
        <taxon>Stylophora</taxon>
    </lineage>
</organism>
<keyword evidence="4" id="KW-1185">Reference proteome</keyword>
<feature type="compositionally biased region" description="Polar residues" evidence="1">
    <location>
        <begin position="398"/>
        <end position="407"/>
    </location>
</feature>
<feature type="region of interest" description="Disordered" evidence="1">
    <location>
        <begin position="1"/>
        <end position="174"/>
    </location>
</feature>
<feature type="compositionally biased region" description="Polar residues" evidence="1">
    <location>
        <begin position="487"/>
        <end position="496"/>
    </location>
</feature>
<name>A0A2B4RTX6_STYPI</name>
<dbReference type="PANTHER" id="PTHR47644:SF1">
    <property type="entry name" value="PDZ DOMAIN-CONTAINING PROTEIN"/>
    <property type="match status" value="1"/>
</dbReference>
<evidence type="ECO:0000259" key="2">
    <source>
        <dbReference type="PROSITE" id="PS50003"/>
    </source>
</evidence>
<dbReference type="Gene3D" id="2.30.29.30">
    <property type="entry name" value="Pleckstrin-homology domain (PH domain)/Phosphotyrosine-binding domain (PTB)"/>
    <property type="match status" value="2"/>
</dbReference>
<dbReference type="InterPro" id="IPR011993">
    <property type="entry name" value="PH-like_dom_sf"/>
</dbReference>
<protein>
    <submittedName>
        <fullName evidence="3">Pleckstrin-likey domain-containing family A member 5</fullName>
    </submittedName>
</protein>
<proteinExistence type="predicted"/>
<evidence type="ECO:0000313" key="3">
    <source>
        <dbReference type="EMBL" id="PFX19682.1"/>
    </source>
</evidence>